<dbReference type="AlphaFoldDB" id="A0A5N5THL6"/>
<evidence type="ECO:0000313" key="2">
    <source>
        <dbReference type="EMBL" id="KAB7505971.1"/>
    </source>
</evidence>
<accession>A0A5N5THL6</accession>
<protein>
    <recommendedName>
        <fullName evidence="1">C2 domain-containing protein</fullName>
    </recommendedName>
</protein>
<dbReference type="Pfam" id="PF00168">
    <property type="entry name" value="C2"/>
    <property type="match status" value="1"/>
</dbReference>
<dbReference type="InterPro" id="IPR000008">
    <property type="entry name" value="C2_dom"/>
</dbReference>
<dbReference type="InterPro" id="IPR035892">
    <property type="entry name" value="C2_domain_sf"/>
</dbReference>
<dbReference type="Proteomes" id="UP000326759">
    <property type="component" value="Unassembled WGS sequence"/>
</dbReference>
<keyword evidence="3" id="KW-1185">Reference proteome</keyword>
<proteinExistence type="predicted"/>
<name>A0A5N5THL6_9CRUS</name>
<evidence type="ECO:0000259" key="1">
    <source>
        <dbReference type="Pfam" id="PF00168"/>
    </source>
</evidence>
<sequence>MITIQRILNKTVILIVHEHLRISMADVVPRIVGYVPQDNFEGQTEPTKIVRLKVIGGSGLAKKDIFGASDPYVKIELVNTRNTGSNSDDVIDCVLTKTKKKVDFALSFTQQRFENEYFRNKFATHYMLIFKAFI</sequence>
<dbReference type="EMBL" id="SEYY01001046">
    <property type="protein sequence ID" value="KAB7505971.1"/>
    <property type="molecule type" value="Genomic_DNA"/>
</dbReference>
<dbReference type="Gene3D" id="2.60.40.150">
    <property type="entry name" value="C2 domain"/>
    <property type="match status" value="1"/>
</dbReference>
<dbReference type="OrthoDB" id="423283at2759"/>
<feature type="domain" description="C2" evidence="1">
    <location>
        <begin position="49"/>
        <end position="81"/>
    </location>
</feature>
<gene>
    <name evidence="2" type="ORF">Anas_00808</name>
</gene>
<comment type="caution">
    <text evidence="2">The sequence shown here is derived from an EMBL/GenBank/DDBJ whole genome shotgun (WGS) entry which is preliminary data.</text>
</comment>
<evidence type="ECO:0000313" key="3">
    <source>
        <dbReference type="Proteomes" id="UP000326759"/>
    </source>
</evidence>
<dbReference type="SUPFAM" id="SSF49562">
    <property type="entry name" value="C2 domain (Calcium/lipid-binding domain, CaLB)"/>
    <property type="match status" value="1"/>
</dbReference>
<organism evidence="2 3">
    <name type="scientific">Armadillidium nasatum</name>
    <dbReference type="NCBI Taxonomy" id="96803"/>
    <lineage>
        <taxon>Eukaryota</taxon>
        <taxon>Metazoa</taxon>
        <taxon>Ecdysozoa</taxon>
        <taxon>Arthropoda</taxon>
        <taxon>Crustacea</taxon>
        <taxon>Multicrustacea</taxon>
        <taxon>Malacostraca</taxon>
        <taxon>Eumalacostraca</taxon>
        <taxon>Peracarida</taxon>
        <taxon>Isopoda</taxon>
        <taxon>Oniscidea</taxon>
        <taxon>Crinocheta</taxon>
        <taxon>Armadillidiidae</taxon>
        <taxon>Armadillidium</taxon>
    </lineage>
</organism>
<reference evidence="2 3" key="1">
    <citation type="journal article" date="2019" name="PLoS Biol.">
        <title>Sex chromosomes control vertical transmission of feminizing Wolbachia symbionts in an isopod.</title>
        <authorList>
            <person name="Becking T."/>
            <person name="Chebbi M.A."/>
            <person name="Giraud I."/>
            <person name="Moumen B."/>
            <person name="Laverre T."/>
            <person name="Caubet Y."/>
            <person name="Peccoud J."/>
            <person name="Gilbert C."/>
            <person name="Cordaux R."/>
        </authorList>
    </citation>
    <scope>NUCLEOTIDE SEQUENCE [LARGE SCALE GENOMIC DNA]</scope>
    <source>
        <strain evidence="2">ANa2</strain>
        <tissue evidence="2">Whole body excluding digestive tract and cuticle</tissue>
    </source>
</reference>